<evidence type="ECO:0000313" key="2">
    <source>
        <dbReference type="Proteomes" id="UP001549207"/>
    </source>
</evidence>
<gene>
    <name evidence="1" type="ORF">ABIC98_004089</name>
</gene>
<dbReference type="EMBL" id="JBEPNJ010000032">
    <property type="protein sequence ID" value="MET3774413.1"/>
    <property type="molecule type" value="Genomic_DNA"/>
</dbReference>
<evidence type="ECO:0000313" key="1">
    <source>
        <dbReference type="EMBL" id="MET3774413.1"/>
    </source>
</evidence>
<accession>A0ACC6TL28</accession>
<reference evidence="1" key="1">
    <citation type="submission" date="2024-06" db="EMBL/GenBank/DDBJ databases">
        <title>Genomic Encyclopedia of Type Strains, Phase IV (KMG-IV): sequencing the most valuable type-strain genomes for metagenomic binning, comparative biology and taxonomic classification.</title>
        <authorList>
            <person name="Goeker M."/>
        </authorList>
    </citation>
    <scope>NUCLEOTIDE SEQUENCE</scope>
    <source>
        <strain evidence="1">SJCon</strain>
    </source>
</reference>
<protein>
    <submittedName>
        <fullName evidence="1">AcrR family transcriptional regulator</fullName>
    </submittedName>
</protein>
<keyword evidence="2" id="KW-1185">Reference proteome</keyword>
<organism evidence="1 2">
    <name type="scientific">Arthrobacter nitrophenolicus</name>
    <dbReference type="NCBI Taxonomy" id="683150"/>
    <lineage>
        <taxon>Bacteria</taxon>
        <taxon>Bacillati</taxon>
        <taxon>Actinomycetota</taxon>
        <taxon>Actinomycetes</taxon>
        <taxon>Micrococcales</taxon>
        <taxon>Micrococcaceae</taxon>
        <taxon>Arthrobacter</taxon>
    </lineage>
</organism>
<name>A0ACC6TL28_9MICC</name>
<proteinExistence type="predicted"/>
<comment type="caution">
    <text evidence="1">The sequence shown here is derived from an EMBL/GenBank/DDBJ whole genome shotgun (WGS) entry which is preliminary data.</text>
</comment>
<sequence length="231" mass="25865">MTREQPALHAAPMGLREQAKLEVMRRIRAAAVDLLATKPYASITTKEVATRAGIGDATFFRYVSSKDELLTLAYGDRMDSVLDELEHEDDLIEAAGNDTGGRWYCDRIRNLYKARAEFYLQDPTNAALYLRQGFDMTSPGRERAIQQGDRLIARARRILADGQATGQIYADVDPLAVAQNCQGIFIHEVDRTPVRGFEPTTIWQRVNARLSAQLDPLVLNERSTDPKKSAP</sequence>
<dbReference type="Proteomes" id="UP001549207">
    <property type="component" value="Unassembled WGS sequence"/>
</dbReference>